<reference evidence="9 10" key="1">
    <citation type="submission" date="2019-09" db="EMBL/GenBank/DDBJ databases">
        <authorList>
            <person name="Brejova B."/>
        </authorList>
    </citation>
    <scope>NUCLEOTIDE SEQUENCE [LARGE SCALE GENOMIC DNA]</scope>
</reference>
<keyword evidence="10" id="KW-1185">Reference proteome</keyword>
<protein>
    <recommendedName>
        <fullName evidence="6">methylated diphthine methylhydrolase</fullName>
        <ecNumber evidence="6">3.1.1.97</ecNumber>
    </recommendedName>
</protein>
<comment type="similarity">
    <text evidence="5">Belongs to the DPH7 family.</text>
</comment>
<dbReference type="EMBL" id="CABVLU010000002">
    <property type="protein sequence ID" value="VVT49053.1"/>
    <property type="molecule type" value="Genomic_DNA"/>
</dbReference>
<comment type="pathway">
    <text evidence="1">Protein modification; peptidyl-diphthamide biosynthesis.</text>
</comment>
<dbReference type="PROSITE" id="PS50294">
    <property type="entry name" value="WD_REPEATS_REGION"/>
    <property type="match status" value="1"/>
</dbReference>
<dbReference type="InterPro" id="IPR015943">
    <property type="entry name" value="WD40/YVTN_repeat-like_dom_sf"/>
</dbReference>
<keyword evidence="2 8" id="KW-0853">WD repeat</keyword>
<dbReference type="InterPro" id="IPR052415">
    <property type="entry name" value="Diphthine_MTase"/>
</dbReference>
<sequence length="401" mass="43928">MPDQEYAQGKVLIRAETNLPPCSIVVHPEFSSLIIFGTYKLEEESRKRHGTLEFWLRVTSDDDKESLIRVAELATPDSSILDAKLHPTDHNILLTAQSTGEIVIWRFAGLRAWAETVHAELLQHANNGETKNERKFDLPEHTKSADVITENEDRSVLVLSLCFAPVSPYNTLAATLTDGSIVVCVLTNSGIKVRHRLTGAHSLEAWTASFLNGSENVLFSGGDDAVLAAHDLRMASSSDSDNNESDNGYGDDIVAPVWSSQRIHSAGVTSIHSFIPTPDYQLWTGGYDDTLALVDLRITDPMLPIPPRGPTASINLGGGVWKLLPSPVAPESRMLVCCMYGGARIVDRLSTEEIASTTEPANIVASLTQGHESMVYGGAWLDEKTVVTCSFYDKAVQVWRW</sequence>
<dbReference type="InterPro" id="IPR036322">
    <property type="entry name" value="WD40_repeat_dom_sf"/>
</dbReference>
<evidence type="ECO:0000313" key="9">
    <source>
        <dbReference type="EMBL" id="VVT49053.1"/>
    </source>
</evidence>
<evidence type="ECO:0000256" key="2">
    <source>
        <dbReference type="ARBA" id="ARBA00022574"/>
    </source>
</evidence>
<name>A0A5E8BHQ2_9ASCO</name>
<dbReference type="Proteomes" id="UP000398389">
    <property type="component" value="Unassembled WGS sequence"/>
</dbReference>
<dbReference type="OrthoDB" id="1930760at2759"/>
<dbReference type="Gene3D" id="2.130.10.10">
    <property type="entry name" value="YVTN repeat-like/Quinoprotein amine dehydrogenase"/>
    <property type="match status" value="1"/>
</dbReference>
<evidence type="ECO:0000256" key="8">
    <source>
        <dbReference type="PROSITE-ProRule" id="PRU00221"/>
    </source>
</evidence>
<evidence type="ECO:0000256" key="5">
    <source>
        <dbReference type="ARBA" id="ARBA00038092"/>
    </source>
</evidence>
<comment type="catalytic activity">
    <reaction evidence="7">
        <text>diphthine methyl ester-[translation elongation factor 2] + H2O = diphthine-[translation elongation factor 2] + methanol + H(+)</text>
        <dbReference type="Rhea" id="RHEA:42656"/>
        <dbReference type="Rhea" id="RHEA-COMP:10172"/>
        <dbReference type="Rhea" id="RHEA-COMP:10173"/>
        <dbReference type="ChEBI" id="CHEBI:15377"/>
        <dbReference type="ChEBI" id="CHEBI:15378"/>
        <dbReference type="ChEBI" id="CHEBI:17790"/>
        <dbReference type="ChEBI" id="CHEBI:79005"/>
        <dbReference type="ChEBI" id="CHEBI:82696"/>
        <dbReference type="EC" id="3.1.1.97"/>
    </reaction>
</comment>
<evidence type="ECO:0000256" key="7">
    <source>
        <dbReference type="ARBA" id="ARBA00047551"/>
    </source>
</evidence>
<evidence type="ECO:0000313" key="10">
    <source>
        <dbReference type="Proteomes" id="UP000398389"/>
    </source>
</evidence>
<evidence type="ECO:0000256" key="1">
    <source>
        <dbReference type="ARBA" id="ARBA00005156"/>
    </source>
</evidence>
<evidence type="ECO:0000256" key="3">
    <source>
        <dbReference type="ARBA" id="ARBA00022737"/>
    </source>
</evidence>
<dbReference type="GeneID" id="43580901"/>
<dbReference type="GO" id="GO:0061685">
    <property type="term" value="F:diphthine methylesterase activity"/>
    <property type="evidence" value="ECO:0007669"/>
    <property type="project" value="UniProtKB-EC"/>
</dbReference>
<gene>
    <name evidence="9" type="ORF">SAPINGB_P002081</name>
</gene>
<evidence type="ECO:0000256" key="4">
    <source>
        <dbReference type="ARBA" id="ARBA00022801"/>
    </source>
</evidence>
<dbReference type="GO" id="GO:0017183">
    <property type="term" value="P:protein histidyl modification to diphthamide"/>
    <property type="evidence" value="ECO:0007669"/>
    <property type="project" value="TreeGrafter"/>
</dbReference>
<dbReference type="GO" id="GO:0005737">
    <property type="term" value="C:cytoplasm"/>
    <property type="evidence" value="ECO:0007669"/>
    <property type="project" value="TreeGrafter"/>
</dbReference>
<organism evidence="9 10">
    <name type="scientific">Magnusiomyces paraingens</name>
    <dbReference type="NCBI Taxonomy" id="2606893"/>
    <lineage>
        <taxon>Eukaryota</taxon>
        <taxon>Fungi</taxon>
        <taxon>Dikarya</taxon>
        <taxon>Ascomycota</taxon>
        <taxon>Saccharomycotina</taxon>
        <taxon>Dipodascomycetes</taxon>
        <taxon>Dipodascales</taxon>
        <taxon>Dipodascaceae</taxon>
        <taxon>Magnusiomyces</taxon>
    </lineage>
</organism>
<accession>A0A5E8BHQ2</accession>
<dbReference type="PROSITE" id="PS50082">
    <property type="entry name" value="WD_REPEATS_2"/>
    <property type="match status" value="1"/>
</dbReference>
<dbReference type="SUPFAM" id="SSF50978">
    <property type="entry name" value="WD40 repeat-like"/>
    <property type="match status" value="1"/>
</dbReference>
<dbReference type="InterPro" id="IPR001680">
    <property type="entry name" value="WD40_rpt"/>
</dbReference>
<dbReference type="PANTHER" id="PTHR46042:SF1">
    <property type="entry name" value="DIPHTHINE METHYLTRANSFERASE"/>
    <property type="match status" value="1"/>
</dbReference>
<keyword evidence="3" id="KW-0677">Repeat</keyword>
<feature type="repeat" description="WD" evidence="8">
    <location>
        <begin position="368"/>
        <end position="401"/>
    </location>
</feature>
<dbReference type="RefSeq" id="XP_031852692.1">
    <property type="nucleotide sequence ID" value="XM_031996801.1"/>
</dbReference>
<dbReference type="EC" id="3.1.1.97" evidence="6"/>
<dbReference type="AlphaFoldDB" id="A0A5E8BHQ2"/>
<keyword evidence="4" id="KW-0378">Hydrolase</keyword>
<evidence type="ECO:0000256" key="6">
    <source>
        <dbReference type="ARBA" id="ARBA00039131"/>
    </source>
</evidence>
<dbReference type="SMART" id="SM00320">
    <property type="entry name" value="WD40"/>
    <property type="match status" value="5"/>
</dbReference>
<dbReference type="PANTHER" id="PTHR46042">
    <property type="entry name" value="DIPHTHINE METHYLTRANSFERASE"/>
    <property type="match status" value="1"/>
</dbReference>
<proteinExistence type="inferred from homology"/>